<dbReference type="InterPro" id="IPR032708">
    <property type="entry name" value="McjB_C"/>
</dbReference>
<protein>
    <submittedName>
        <fullName evidence="3">Lasso peptide biosynthesis B2 protein</fullName>
    </submittedName>
</protein>
<feature type="compositionally biased region" description="Low complexity" evidence="1">
    <location>
        <begin position="1"/>
        <end position="10"/>
    </location>
</feature>
<dbReference type="NCBIfam" id="NF033537">
    <property type="entry name" value="lasso_biosyn_B2"/>
    <property type="match status" value="1"/>
</dbReference>
<gene>
    <name evidence="3" type="ORF">DI564_17845</name>
</gene>
<feature type="domain" description="Microcin J25-processing protein McjB C-terminal" evidence="2">
    <location>
        <begin position="263"/>
        <end position="362"/>
    </location>
</feature>
<comment type="caution">
    <text evidence="3">The sequence shown here is derived from an EMBL/GenBank/DDBJ whole genome shotgun (WGS) entry which is preliminary data.</text>
</comment>
<dbReference type="PROSITE" id="PS51257">
    <property type="entry name" value="PROKAR_LIPOPROTEIN"/>
    <property type="match status" value="1"/>
</dbReference>
<sequence length="365" mass="40034">MRTSSCSARPASKRRARTASSSSSGGSCCPASARTDTTRRTERCAFLDYSASCLSVGRDVQSRRGSPPSAADQWRLQWTQNRKPRAARRRTPTSSSSVSPAPIPRDPAASSSSWDGPPSRAFPPTEPTGRTLGCVPCSSEDVVAYALRENLSFCRTDGRLIFLDTQADRYFCLPPTAEQSFIAHMEQGADGGVDDLVERNILVATSSAADRVAATKLAPPSRSPVEQTSQDACNPVEVAQVFAMICWTQWQLRSWPLQRILDGLIAYRRKKQPASQPALDEDNERSLVSAANVFRRARLYTPIETCCLLDSLAMMRFLARRRLYARLVFGVTGDPFAPHCWVQAGDIVLNDTVGHANAHTPIRVI</sequence>
<feature type="region of interest" description="Disordered" evidence="1">
    <location>
        <begin position="1"/>
        <end position="40"/>
    </location>
</feature>
<reference evidence="3 4" key="1">
    <citation type="submission" date="2017-08" db="EMBL/GenBank/DDBJ databases">
        <title>Infants hospitalized years apart are colonized by the same room-sourced microbial strains.</title>
        <authorList>
            <person name="Brooks B."/>
            <person name="Olm M.R."/>
            <person name="Firek B.A."/>
            <person name="Baker R."/>
            <person name="Thomas B.C."/>
            <person name="Morowitz M.J."/>
            <person name="Banfield J.F."/>
        </authorList>
    </citation>
    <scope>NUCLEOTIDE SEQUENCE [LARGE SCALE GENOMIC DNA]</scope>
    <source>
        <strain evidence="3">S2_005_003_R2_42</strain>
    </source>
</reference>
<evidence type="ECO:0000256" key="1">
    <source>
        <dbReference type="SAM" id="MobiDB-lite"/>
    </source>
</evidence>
<proteinExistence type="predicted"/>
<dbReference type="Proteomes" id="UP000249046">
    <property type="component" value="Unassembled WGS sequence"/>
</dbReference>
<evidence type="ECO:0000313" key="4">
    <source>
        <dbReference type="Proteomes" id="UP000249046"/>
    </source>
</evidence>
<dbReference type="InterPro" id="IPR053521">
    <property type="entry name" value="McjB-like"/>
</dbReference>
<feature type="compositionally biased region" description="Low complexity" evidence="1">
    <location>
        <begin position="18"/>
        <end position="34"/>
    </location>
</feature>
<evidence type="ECO:0000313" key="3">
    <source>
        <dbReference type="EMBL" id="PZQ09378.1"/>
    </source>
</evidence>
<evidence type="ECO:0000259" key="2">
    <source>
        <dbReference type="Pfam" id="PF13471"/>
    </source>
</evidence>
<accession>A0A2W5K1T1</accession>
<name>A0A2W5K1T1_9GAMM</name>
<dbReference type="AlphaFoldDB" id="A0A2W5K1T1"/>
<feature type="compositionally biased region" description="Basic residues" evidence="1">
    <location>
        <begin position="82"/>
        <end position="91"/>
    </location>
</feature>
<feature type="region of interest" description="Disordered" evidence="1">
    <location>
        <begin position="57"/>
        <end position="133"/>
    </location>
</feature>
<organism evidence="3 4">
    <name type="scientific">Rhodanobacter denitrificans</name>
    <dbReference type="NCBI Taxonomy" id="666685"/>
    <lineage>
        <taxon>Bacteria</taxon>
        <taxon>Pseudomonadati</taxon>
        <taxon>Pseudomonadota</taxon>
        <taxon>Gammaproteobacteria</taxon>
        <taxon>Lysobacterales</taxon>
        <taxon>Rhodanobacteraceae</taxon>
        <taxon>Rhodanobacter</taxon>
    </lineage>
</organism>
<dbReference type="EMBL" id="QFPO01000029">
    <property type="protein sequence ID" value="PZQ09378.1"/>
    <property type="molecule type" value="Genomic_DNA"/>
</dbReference>
<dbReference type="Pfam" id="PF13471">
    <property type="entry name" value="Transglut_core3"/>
    <property type="match status" value="1"/>
</dbReference>